<keyword evidence="2 7" id="KW-0349">Heme</keyword>
<dbReference type="Gene3D" id="1.10.630.10">
    <property type="entry name" value="Cytochrome P450"/>
    <property type="match status" value="1"/>
</dbReference>
<protein>
    <submittedName>
        <fullName evidence="8">Cytochrome P450</fullName>
    </submittedName>
</protein>
<evidence type="ECO:0000256" key="2">
    <source>
        <dbReference type="ARBA" id="ARBA00022617"/>
    </source>
</evidence>
<evidence type="ECO:0000313" key="10">
    <source>
        <dbReference type="Proteomes" id="UP000029738"/>
    </source>
</evidence>
<dbReference type="EMBL" id="JHEG02000048">
    <property type="protein sequence ID" value="KIE10122.1"/>
    <property type="molecule type" value="Genomic_DNA"/>
</dbReference>
<keyword evidence="4 7" id="KW-0560">Oxidoreductase</keyword>
<dbReference type="InterPro" id="IPR036396">
    <property type="entry name" value="Cyt_P450_sf"/>
</dbReference>
<evidence type="ECO:0000313" key="8">
    <source>
        <dbReference type="EMBL" id="KAF3886043.1"/>
    </source>
</evidence>
<comment type="caution">
    <text evidence="9">The sequence shown here is derived from an EMBL/GenBank/DDBJ whole genome shotgun (WGS) entry which is preliminary data.</text>
</comment>
<evidence type="ECO:0000256" key="6">
    <source>
        <dbReference type="ARBA" id="ARBA00043906"/>
    </source>
</evidence>
<dbReference type="PANTHER" id="PTHR24302:SF15">
    <property type="entry name" value="FATTY-ACID PEROXYGENASE"/>
    <property type="match status" value="1"/>
</dbReference>
<name>A0A0C1N644_9CYAN</name>
<organism evidence="9">
    <name type="scientific">Tolypothrix bouteillei VB521301</name>
    <dbReference type="NCBI Taxonomy" id="1479485"/>
    <lineage>
        <taxon>Bacteria</taxon>
        <taxon>Bacillati</taxon>
        <taxon>Cyanobacteriota</taxon>
        <taxon>Cyanophyceae</taxon>
        <taxon>Nostocales</taxon>
        <taxon>Tolypothrichaceae</taxon>
        <taxon>Tolypothrix</taxon>
    </lineage>
</organism>
<dbReference type="Pfam" id="PF00067">
    <property type="entry name" value="p450"/>
    <property type="match status" value="1"/>
</dbReference>
<reference evidence="8" key="2">
    <citation type="submission" date="2019-11" db="EMBL/GenBank/DDBJ databases">
        <title>Improved Assembly of Tolypothrix boutellei genome.</title>
        <authorList>
            <person name="Sarangi A.N."/>
            <person name="Mukherjee M."/>
            <person name="Ghosh S."/>
            <person name="Singh D."/>
            <person name="Das A."/>
            <person name="Kant S."/>
            <person name="Prusty A."/>
            <person name="Tripathy S."/>
        </authorList>
    </citation>
    <scope>NUCLEOTIDE SEQUENCE</scope>
    <source>
        <strain evidence="8">VB521301</strain>
    </source>
</reference>
<keyword evidence="10" id="KW-1185">Reference proteome</keyword>
<evidence type="ECO:0000256" key="7">
    <source>
        <dbReference type="RuleBase" id="RU000461"/>
    </source>
</evidence>
<dbReference type="InterPro" id="IPR017972">
    <property type="entry name" value="Cyt_P450_CS"/>
</dbReference>
<evidence type="ECO:0000256" key="1">
    <source>
        <dbReference type="ARBA" id="ARBA00010617"/>
    </source>
</evidence>
<evidence type="ECO:0000256" key="3">
    <source>
        <dbReference type="ARBA" id="ARBA00022723"/>
    </source>
</evidence>
<dbReference type="SUPFAM" id="SSF48264">
    <property type="entry name" value="Cytochrome P450"/>
    <property type="match status" value="1"/>
</dbReference>
<gene>
    <name evidence="9" type="ORF">DA73_0215900</name>
    <name evidence="8" type="ORF">DA73_0400011600</name>
</gene>
<dbReference type="PROSITE" id="PS00086">
    <property type="entry name" value="CYTOCHROME_P450"/>
    <property type="match status" value="1"/>
</dbReference>
<dbReference type="GO" id="GO:0020037">
    <property type="term" value="F:heme binding"/>
    <property type="evidence" value="ECO:0007669"/>
    <property type="project" value="InterPro"/>
</dbReference>
<dbReference type="GO" id="GO:0016705">
    <property type="term" value="F:oxidoreductase activity, acting on paired donors, with incorporation or reduction of molecular oxygen"/>
    <property type="evidence" value="ECO:0007669"/>
    <property type="project" value="InterPro"/>
</dbReference>
<dbReference type="EMBL" id="JHEG04000001">
    <property type="protein sequence ID" value="KAF3886043.1"/>
    <property type="molecule type" value="Genomic_DNA"/>
</dbReference>
<keyword evidence="3 7" id="KW-0479">Metal-binding</keyword>
<dbReference type="STRING" id="1479485.DA73_0215900"/>
<evidence type="ECO:0000313" key="9">
    <source>
        <dbReference type="EMBL" id="KIE10122.1"/>
    </source>
</evidence>
<reference evidence="9" key="1">
    <citation type="journal article" date="2015" name="Genome Announc.">
        <title>Draft Genome Sequence of Tolypothrix boutellei Strain VB521301.</title>
        <authorList>
            <person name="Chandrababunaidu M.M."/>
            <person name="Singh D."/>
            <person name="Sen D."/>
            <person name="Bhan S."/>
            <person name="Das S."/>
            <person name="Gupta A."/>
            <person name="Adhikary S.P."/>
            <person name="Tripathy S."/>
        </authorList>
    </citation>
    <scope>NUCLEOTIDE SEQUENCE</scope>
    <source>
        <strain evidence="9">VB521301</strain>
    </source>
</reference>
<dbReference type="PANTHER" id="PTHR24302">
    <property type="entry name" value="CYTOCHROME P450 FAMILY 3"/>
    <property type="match status" value="1"/>
</dbReference>
<sequence length="75" mass="8273">MPFGAGVRRCIGLAFAQFEMKIALAKILSNLELKLVDNGEVKPKRRGLVTAPDRPIKLIVTNKRQVKSRGLETVA</sequence>
<dbReference type="GO" id="GO:0005506">
    <property type="term" value="F:iron ion binding"/>
    <property type="evidence" value="ECO:0007669"/>
    <property type="project" value="InterPro"/>
</dbReference>
<dbReference type="GO" id="GO:0008395">
    <property type="term" value="F:steroid hydroxylase activity"/>
    <property type="evidence" value="ECO:0007669"/>
    <property type="project" value="TreeGrafter"/>
</dbReference>
<evidence type="ECO:0000256" key="4">
    <source>
        <dbReference type="ARBA" id="ARBA00023002"/>
    </source>
</evidence>
<dbReference type="InterPro" id="IPR050705">
    <property type="entry name" value="Cytochrome_P450_3A"/>
</dbReference>
<evidence type="ECO:0000256" key="5">
    <source>
        <dbReference type="ARBA" id="ARBA00023004"/>
    </source>
</evidence>
<proteinExistence type="inferred from homology"/>
<dbReference type="AlphaFoldDB" id="A0A0C1N644"/>
<accession>A0A0C1N644</accession>
<keyword evidence="7" id="KW-0503">Monooxygenase</keyword>
<dbReference type="InterPro" id="IPR001128">
    <property type="entry name" value="Cyt_P450"/>
</dbReference>
<comment type="function">
    <text evidence="6">Cytochromes P450 are a group of heme-thiolate monooxygenases. They oxidize a variety of structurally unrelated compounds, including steroids, fatty acids, and xenobiotics.</text>
</comment>
<dbReference type="Proteomes" id="UP000029738">
    <property type="component" value="Unassembled WGS sequence"/>
</dbReference>
<keyword evidence="5 7" id="KW-0408">Iron</keyword>
<comment type="similarity">
    <text evidence="1 7">Belongs to the cytochrome P450 family.</text>
</comment>
<dbReference type="OrthoDB" id="446280at2"/>